<reference evidence="5" key="1">
    <citation type="journal article" date="2019" name="Int. J. Syst. Evol. Microbiol.">
        <title>The Global Catalogue of Microorganisms (GCM) 10K type strain sequencing project: providing services to taxonomists for standard genome sequencing and annotation.</title>
        <authorList>
            <consortium name="The Broad Institute Genomics Platform"/>
            <consortium name="The Broad Institute Genome Sequencing Center for Infectious Disease"/>
            <person name="Wu L."/>
            <person name="Ma J."/>
        </authorList>
    </citation>
    <scope>NUCLEOTIDE SEQUENCE [LARGE SCALE GENOMIC DNA]</scope>
    <source>
        <strain evidence="5">CCUG 56401</strain>
    </source>
</reference>
<keyword evidence="5" id="KW-1185">Reference proteome</keyword>
<dbReference type="Pfam" id="PF03767">
    <property type="entry name" value="Acid_phosphat_B"/>
    <property type="match status" value="1"/>
</dbReference>
<proteinExistence type="predicted"/>
<dbReference type="InterPro" id="IPR023214">
    <property type="entry name" value="HAD_sf"/>
</dbReference>
<dbReference type="PANTHER" id="PTHR31284">
    <property type="entry name" value="ACID PHOSPHATASE-LIKE PROTEIN"/>
    <property type="match status" value="1"/>
</dbReference>
<organism evidence="4 5">
    <name type="scientific">Saccharopolyspora rosea</name>
    <dbReference type="NCBI Taxonomy" id="524884"/>
    <lineage>
        <taxon>Bacteria</taxon>
        <taxon>Bacillati</taxon>
        <taxon>Actinomycetota</taxon>
        <taxon>Actinomycetes</taxon>
        <taxon>Pseudonocardiales</taxon>
        <taxon>Pseudonocardiaceae</taxon>
        <taxon>Saccharopolyspora</taxon>
    </lineage>
</organism>
<dbReference type="PIRSF" id="PIRSF002674">
    <property type="entry name" value="VSP"/>
    <property type="match status" value="1"/>
</dbReference>
<dbReference type="InterPro" id="IPR014403">
    <property type="entry name" value="APS1/VSP"/>
</dbReference>
<protein>
    <submittedName>
        <fullName evidence="4">HAD family acid phosphatase</fullName>
    </submittedName>
</protein>
<dbReference type="Gene3D" id="3.40.50.1000">
    <property type="entry name" value="HAD superfamily/HAD-like"/>
    <property type="match status" value="1"/>
</dbReference>
<dbReference type="RefSeq" id="WP_263251577.1">
    <property type="nucleotide sequence ID" value="NZ_BAABLT010000045.1"/>
</dbReference>
<dbReference type="InterPro" id="IPR036412">
    <property type="entry name" value="HAD-like_sf"/>
</dbReference>
<name>A0ABW3FUX3_9PSEU</name>
<evidence type="ECO:0000256" key="3">
    <source>
        <dbReference type="SAM" id="SignalP"/>
    </source>
</evidence>
<dbReference type="SUPFAM" id="SSF56784">
    <property type="entry name" value="HAD-like"/>
    <property type="match status" value="1"/>
</dbReference>
<keyword evidence="2" id="KW-0325">Glycoprotein</keyword>
<dbReference type="Proteomes" id="UP001597018">
    <property type="component" value="Unassembled WGS sequence"/>
</dbReference>
<dbReference type="InterPro" id="IPR005519">
    <property type="entry name" value="Acid_phosphat_B-like"/>
</dbReference>
<dbReference type="EMBL" id="JBHTIW010000020">
    <property type="protein sequence ID" value="MFD0922311.1"/>
    <property type="molecule type" value="Genomic_DNA"/>
</dbReference>
<comment type="caution">
    <text evidence="4">The sequence shown here is derived from an EMBL/GenBank/DDBJ whole genome shotgun (WGS) entry which is preliminary data.</text>
</comment>
<evidence type="ECO:0000313" key="5">
    <source>
        <dbReference type="Proteomes" id="UP001597018"/>
    </source>
</evidence>
<keyword evidence="1 3" id="KW-0732">Signal</keyword>
<evidence type="ECO:0000256" key="1">
    <source>
        <dbReference type="ARBA" id="ARBA00022729"/>
    </source>
</evidence>
<accession>A0ABW3FUX3</accession>
<feature type="signal peptide" evidence="3">
    <location>
        <begin position="1"/>
        <end position="26"/>
    </location>
</feature>
<gene>
    <name evidence="4" type="ORF">ACFQ16_21410</name>
</gene>
<dbReference type="PANTHER" id="PTHR31284:SF10">
    <property type="entry name" value="ACID PHOSPHATASE-LIKE PROTEIN"/>
    <property type="match status" value="1"/>
</dbReference>
<sequence length="230" mass="24930">MPSRAIRVCLATVAAAGLVGAGSALAAPPTGTGTEPTNLTDAKNAVERYHDSGAWDRDLAGVDQQARDFVQRRLHDGVTKPAIVLDIDDTALSTYDFEKQHDFGYDSGAFDEYAKDRKFTAIGPTRDLVRYAHDNGVAVFFVTGRREDPELRQATAANLTEQGYPAPNGLYLRPVDDDAPSAVPYKSGTRAEIEKQGYDVLLSIGDQRSDLDGGHAERGFKLPNPMYSLP</sequence>
<evidence type="ECO:0000256" key="2">
    <source>
        <dbReference type="ARBA" id="ARBA00023180"/>
    </source>
</evidence>
<evidence type="ECO:0000313" key="4">
    <source>
        <dbReference type="EMBL" id="MFD0922311.1"/>
    </source>
</evidence>
<feature type="chain" id="PRO_5045889951" evidence="3">
    <location>
        <begin position="27"/>
        <end position="230"/>
    </location>
</feature>